<name>A0A645CC73_9ZZZZ</name>
<sequence>MPEFLSLLLGSFKADCNIAEVPIRRAEDRVPFPSRESQHIRHAVDVAIARVEPLNLLRVRHQHADFPACTFFLQRGLHHTADERIRILRQALQLSLYVDHDIASSAG</sequence>
<comment type="caution">
    <text evidence="1">The sequence shown here is derived from an EMBL/GenBank/DDBJ whole genome shotgun (WGS) entry which is preliminary data.</text>
</comment>
<proteinExistence type="predicted"/>
<accession>A0A645CC73</accession>
<gene>
    <name evidence="1" type="ORF">SDC9_121470</name>
</gene>
<dbReference type="AlphaFoldDB" id="A0A645CC73"/>
<reference evidence="1" key="1">
    <citation type="submission" date="2019-08" db="EMBL/GenBank/DDBJ databases">
        <authorList>
            <person name="Kucharzyk K."/>
            <person name="Murdoch R.W."/>
            <person name="Higgins S."/>
            <person name="Loffler F."/>
        </authorList>
    </citation>
    <scope>NUCLEOTIDE SEQUENCE</scope>
</reference>
<dbReference type="EMBL" id="VSSQ01025994">
    <property type="protein sequence ID" value="MPM74482.1"/>
    <property type="molecule type" value="Genomic_DNA"/>
</dbReference>
<protein>
    <submittedName>
        <fullName evidence="1">Uncharacterized protein</fullName>
    </submittedName>
</protein>
<organism evidence="1">
    <name type="scientific">bioreactor metagenome</name>
    <dbReference type="NCBI Taxonomy" id="1076179"/>
    <lineage>
        <taxon>unclassified sequences</taxon>
        <taxon>metagenomes</taxon>
        <taxon>ecological metagenomes</taxon>
    </lineage>
</organism>
<evidence type="ECO:0000313" key="1">
    <source>
        <dbReference type="EMBL" id="MPM74482.1"/>
    </source>
</evidence>